<reference evidence="5 6" key="1">
    <citation type="submission" date="2020-04" db="EMBL/GenBank/DDBJ databases">
        <title>Flammeovirga sp. SR4, a novel species isolated from seawater.</title>
        <authorList>
            <person name="Wang X."/>
        </authorList>
    </citation>
    <scope>NUCLEOTIDE SEQUENCE [LARGE SCALE GENOMIC DNA]</scope>
    <source>
        <strain evidence="5 6">ATCC 23126</strain>
    </source>
</reference>
<dbReference type="InterPro" id="IPR011990">
    <property type="entry name" value="TPR-like_helical_dom_sf"/>
</dbReference>
<organism evidence="5 6">
    <name type="scientific">Flammeovirga aprica JL-4</name>
    <dbReference type="NCBI Taxonomy" id="694437"/>
    <lineage>
        <taxon>Bacteria</taxon>
        <taxon>Pseudomonadati</taxon>
        <taxon>Bacteroidota</taxon>
        <taxon>Cytophagia</taxon>
        <taxon>Cytophagales</taxon>
        <taxon>Flammeovirgaceae</taxon>
        <taxon>Flammeovirga</taxon>
    </lineage>
</organism>
<feature type="repeat" description="TPR" evidence="3">
    <location>
        <begin position="243"/>
        <end position="276"/>
    </location>
</feature>
<name>A0A7X9S0V4_9BACT</name>
<dbReference type="AlphaFoldDB" id="A0A7X9S0V4"/>
<evidence type="ECO:0000256" key="1">
    <source>
        <dbReference type="ARBA" id="ARBA00022737"/>
    </source>
</evidence>
<dbReference type="SUPFAM" id="SSF48452">
    <property type="entry name" value="TPR-like"/>
    <property type="match status" value="2"/>
</dbReference>
<dbReference type="PROSITE" id="PS50005">
    <property type="entry name" value="TPR"/>
    <property type="match status" value="1"/>
</dbReference>
<dbReference type="Pfam" id="PF13181">
    <property type="entry name" value="TPR_8"/>
    <property type="match status" value="2"/>
</dbReference>
<keyword evidence="2 3" id="KW-0802">TPR repeat</keyword>
<dbReference type="InterPro" id="IPR051685">
    <property type="entry name" value="Ycf3/AcsC/BcsC/TPR_MFPF"/>
</dbReference>
<dbReference type="Gene3D" id="1.25.40.10">
    <property type="entry name" value="Tetratricopeptide repeat domain"/>
    <property type="match status" value="3"/>
</dbReference>
<proteinExistence type="predicted"/>
<evidence type="ECO:0000256" key="3">
    <source>
        <dbReference type="PROSITE-ProRule" id="PRU00339"/>
    </source>
</evidence>
<evidence type="ECO:0008006" key="7">
    <source>
        <dbReference type="Google" id="ProtNLM"/>
    </source>
</evidence>
<dbReference type="Proteomes" id="UP000576082">
    <property type="component" value="Unassembled WGS sequence"/>
</dbReference>
<evidence type="ECO:0000256" key="2">
    <source>
        <dbReference type="ARBA" id="ARBA00022803"/>
    </source>
</evidence>
<gene>
    <name evidence="5" type="ORF">HHU12_30370</name>
</gene>
<accession>A0A7X9S0V4</accession>
<feature type="chain" id="PRO_5030542443" description="Tetratricopeptide repeat protein" evidence="4">
    <location>
        <begin position="19"/>
        <end position="436"/>
    </location>
</feature>
<evidence type="ECO:0000313" key="5">
    <source>
        <dbReference type="EMBL" id="NME72305.1"/>
    </source>
</evidence>
<keyword evidence="1" id="KW-0677">Repeat</keyword>
<evidence type="ECO:0000256" key="4">
    <source>
        <dbReference type="SAM" id="SignalP"/>
    </source>
</evidence>
<protein>
    <recommendedName>
        <fullName evidence="7">Tetratricopeptide repeat protein</fullName>
    </recommendedName>
</protein>
<evidence type="ECO:0000313" key="6">
    <source>
        <dbReference type="Proteomes" id="UP000576082"/>
    </source>
</evidence>
<dbReference type="RefSeq" id="WP_169660499.1">
    <property type="nucleotide sequence ID" value="NZ_JABANE010000150.1"/>
</dbReference>
<dbReference type="PANTHER" id="PTHR44943">
    <property type="entry name" value="CELLULOSE SYNTHASE OPERON PROTEIN C"/>
    <property type="match status" value="1"/>
</dbReference>
<sequence>MKNLLLIFLFLTSTAVFAQEKNPIELFFKNAEKFRVAKDYHRAIVEYEQAISLADTVAKVHYWKGVCNLMIKDTTRALQDWQKVIALDNKYMPVYPALSKVYQNQKEYVAYKKNVDQWLSVEKDPIKRINLCVETSNFFFYQDRFQDARIYSQNALKIAPDHVESLYLDAQITNNLGKYTESITTIDKILAQFPENAPINQTAKYFYEKGMAYYLMEDYNSAMPILNKADVGPYKPFITKLKPDYFFAVASAYEDIYNFEQAKTMLEKAMKIDPTYIKANILLADIIVREEHHHKGIHLFELGLKDYKGFDKLYLKAYDEFIDILICSKKYEKALKYADECLANFQGARNILYYKLVAQYKLGQREDAINTGINLLSNSNVSPQEFVKISLLMGFVYNKQNLPKCIQSFQDARKGPYFPAATYSIESFNDEKEAQL</sequence>
<comment type="caution">
    <text evidence="5">The sequence shown here is derived from an EMBL/GenBank/DDBJ whole genome shotgun (WGS) entry which is preliminary data.</text>
</comment>
<keyword evidence="4" id="KW-0732">Signal</keyword>
<dbReference type="InterPro" id="IPR019734">
    <property type="entry name" value="TPR_rpt"/>
</dbReference>
<dbReference type="SMART" id="SM00028">
    <property type="entry name" value="TPR"/>
    <property type="match status" value="6"/>
</dbReference>
<dbReference type="PANTHER" id="PTHR44943:SF8">
    <property type="entry name" value="TPR REPEAT-CONTAINING PROTEIN MJ0263"/>
    <property type="match status" value="1"/>
</dbReference>
<dbReference type="EMBL" id="JABANE010000150">
    <property type="protein sequence ID" value="NME72305.1"/>
    <property type="molecule type" value="Genomic_DNA"/>
</dbReference>
<feature type="signal peptide" evidence="4">
    <location>
        <begin position="1"/>
        <end position="18"/>
    </location>
</feature>
<keyword evidence="6" id="KW-1185">Reference proteome</keyword>